<dbReference type="AlphaFoldDB" id="A0A1I4UUD8"/>
<evidence type="ECO:0000313" key="6">
    <source>
        <dbReference type="EMBL" id="SFM92592.1"/>
    </source>
</evidence>
<dbReference type="PROSITE" id="PS50293">
    <property type="entry name" value="TPR_REGION"/>
    <property type="match status" value="1"/>
</dbReference>
<accession>A0A1I4UUD8</accession>
<dbReference type="PROSITE" id="PS50123">
    <property type="entry name" value="CHER"/>
    <property type="match status" value="1"/>
</dbReference>
<dbReference type="RefSeq" id="WP_093395414.1">
    <property type="nucleotide sequence ID" value="NZ_FOUU01000007.1"/>
</dbReference>
<keyword evidence="1 6" id="KW-0489">Methyltransferase</keyword>
<dbReference type="InterPro" id="IPR050903">
    <property type="entry name" value="Bact_Chemotaxis_MeTrfase"/>
</dbReference>
<dbReference type="InterPro" id="IPR029063">
    <property type="entry name" value="SAM-dependent_MTases_sf"/>
</dbReference>
<reference evidence="6 7" key="1">
    <citation type="submission" date="2016-10" db="EMBL/GenBank/DDBJ databases">
        <authorList>
            <person name="de Groot N.N."/>
        </authorList>
    </citation>
    <scope>NUCLEOTIDE SEQUENCE [LARGE SCALE GENOMIC DNA]</scope>
    <source>
        <strain evidence="6 7">DSM 9990</strain>
    </source>
</reference>
<evidence type="ECO:0000256" key="2">
    <source>
        <dbReference type="ARBA" id="ARBA00022679"/>
    </source>
</evidence>
<keyword evidence="2 6" id="KW-0808">Transferase</keyword>
<gene>
    <name evidence="6" type="ORF">SAMN05660836_01967</name>
</gene>
<dbReference type="EMBL" id="FOUU01000007">
    <property type="protein sequence ID" value="SFM92592.1"/>
    <property type="molecule type" value="Genomic_DNA"/>
</dbReference>
<name>A0A1I4UUD8_9BACT</name>
<dbReference type="PANTHER" id="PTHR24422:SF19">
    <property type="entry name" value="CHEMOTAXIS PROTEIN METHYLTRANSFERASE"/>
    <property type="match status" value="1"/>
</dbReference>
<dbReference type="PRINTS" id="PR00996">
    <property type="entry name" value="CHERMTFRASE"/>
</dbReference>
<evidence type="ECO:0000259" key="5">
    <source>
        <dbReference type="PROSITE" id="PS50123"/>
    </source>
</evidence>
<dbReference type="SMART" id="SM00028">
    <property type="entry name" value="TPR"/>
    <property type="match status" value="1"/>
</dbReference>
<evidence type="ECO:0000313" key="7">
    <source>
        <dbReference type="Proteomes" id="UP000199611"/>
    </source>
</evidence>
<dbReference type="Proteomes" id="UP000199611">
    <property type="component" value="Unassembled WGS sequence"/>
</dbReference>
<dbReference type="GO" id="GO:0008757">
    <property type="term" value="F:S-adenosylmethionine-dependent methyltransferase activity"/>
    <property type="evidence" value="ECO:0007669"/>
    <property type="project" value="InterPro"/>
</dbReference>
<keyword evidence="4" id="KW-0802">TPR repeat</keyword>
<dbReference type="SUPFAM" id="SSF53335">
    <property type="entry name" value="S-adenosyl-L-methionine-dependent methyltransferases"/>
    <property type="match status" value="1"/>
</dbReference>
<dbReference type="InterPro" id="IPR022642">
    <property type="entry name" value="CheR_C"/>
</dbReference>
<dbReference type="PROSITE" id="PS50005">
    <property type="entry name" value="TPR"/>
    <property type="match status" value="1"/>
</dbReference>
<feature type="repeat" description="TPR" evidence="4">
    <location>
        <begin position="396"/>
        <end position="429"/>
    </location>
</feature>
<dbReference type="InterPro" id="IPR019734">
    <property type="entry name" value="TPR_rpt"/>
</dbReference>
<evidence type="ECO:0000256" key="1">
    <source>
        <dbReference type="ARBA" id="ARBA00022603"/>
    </source>
</evidence>
<proteinExistence type="predicted"/>
<dbReference type="Pfam" id="PF01739">
    <property type="entry name" value="CheR"/>
    <property type="match status" value="1"/>
</dbReference>
<dbReference type="Gene3D" id="3.40.50.150">
    <property type="entry name" value="Vaccinia Virus protein VP39"/>
    <property type="match status" value="1"/>
</dbReference>
<dbReference type="SUPFAM" id="SSF48452">
    <property type="entry name" value="TPR-like"/>
    <property type="match status" value="1"/>
</dbReference>
<feature type="domain" description="CheR-type methyltransferase" evidence="5">
    <location>
        <begin position="38"/>
        <end position="263"/>
    </location>
</feature>
<dbReference type="GO" id="GO:0032259">
    <property type="term" value="P:methylation"/>
    <property type="evidence" value="ECO:0007669"/>
    <property type="project" value="UniProtKB-KW"/>
</dbReference>
<dbReference type="Gene3D" id="1.25.40.10">
    <property type="entry name" value="Tetratricopeptide repeat domain"/>
    <property type="match status" value="1"/>
</dbReference>
<evidence type="ECO:0000256" key="4">
    <source>
        <dbReference type="PROSITE-ProRule" id="PRU00339"/>
    </source>
</evidence>
<dbReference type="InterPro" id="IPR011990">
    <property type="entry name" value="TPR-like_helical_dom_sf"/>
</dbReference>
<dbReference type="SMART" id="SM00138">
    <property type="entry name" value="MeTrc"/>
    <property type="match status" value="1"/>
</dbReference>
<organism evidence="6 7">
    <name type="scientific">Thermodesulforhabdus norvegica</name>
    <dbReference type="NCBI Taxonomy" id="39841"/>
    <lineage>
        <taxon>Bacteria</taxon>
        <taxon>Pseudomonadati</taxon>
        <taxon>Thermodesulfobacteriota</taxon>
        <taxon>Syntrophobacteria</taxon>
        <taxon>Syntrophobacterales</taxon>
        <taxon>Thermodesulforhabdaceae</taxon>
        <taxon>Thermodesulforhabdus</taxon>
    </lineage>
</organism>
<evidence type="ECO:0000256" key="3">
    <source>
        <dbReference type="ARBA" id="ARBA00022691"/>
    </source>
</evidence>
<keyword evidence="3" id="KW-0949">S-adenosyl-L-methionine</keyword>
<dbReference type="OrthoDB" id="9786165at2"/>
<keyword evidence="7" id="KW-1185">Reference proteome</keyword>
<dbReference type="Pfam" id="PF00515">
    <property type="entry name" value="TPR_1"/>
    <property type="match status" value="1"/>
</dbReference>
<dbReference type="PANTHER" id="PTHR24422">
    <property type="entry name" value="CHEMOTAXIS PROTEIN METHYLTRANSFERASE"/>
    <property type="match status" value="1"/>
</dbReference>
<sequence>MNDPCGEISRESISMIKEALERYLGICCDRTVLRGGLRALRKAAEKSGYSSPEEFLFWLLMEAPEKERVRRLAEFFTVGETYFFRGVRVFLALRDGLIPDILARKRSLGLDQNVRIWSAGCSTGEEPYTLAILLEEAGPRESGWSYSIVATDINGGFIARAKKARYGQWSFRKPLPEKYKKYFTALEGGEFEVIPDIKKRVSFSVLNLVEEGYPSPATGTSRLDVIICRNVIMYMLPEYRRKVVERFRQCLVEGGFLILTPAEVHSVETEGWKYSVIPGGALLQKTSRRPTTAVRASSVSASEKDPVIEISARSGTGLPRGSSQILKQRSKDDDAAAAEISKAGELAGRRKVESQSGTVPDIREVAGKIQGMANDGQYEEALELIDRHAEALKFRPEFYYLKGALFREMGRTEEALASYRRALYLDPHWVPALIALGTLLKAQGNRVAGNNFLREALALLKQKPEGEISLFDGNFDVPDLIGMIEAVLESEKRENGRKGN</sequence>
<dbReference type="InterPro" id="IPR000780">
    <property type="entry name" value="CheR_MeTrfase"/>
</dbReference>
<dbReference type="STRING" id="39841.SAMN05660836_01967"/>
<protein>
    <submittedName>
        <fullName evidence="6">MCP methyltransferase, CheR-type</fullName>
    </submittedName>
</protein>